<gene>
    <name evidence="3" type="ORF">DICSQDRAFT_175342</name>
</gene>
<feature type="domain" description="DUF6534" evidence="2">
    <location>
        <begin position="183"/>
        <end position="272"/>
    </location>
</feature>
<dbReference type="Proteomes" id="UP000053319">
    <property type="component" value="Unassembled WGS sequence"/>
</dbReference>
<dbReference type="InterPro" id="IPR045339">
    <property type="entry name" value="DUF6534"/>
</dbReference>
<reference evidence="3 4" key="1">
    <citation type="journal article" date="2012" name="Science">
        <title>The Paleozoic origin of enzymatic lignin decomposition reconstructed from 31 fungal genomes.</title>
        <authorList>
            <person name="Floudas D."/>
            <person name="Binder M."/>
            <person name="Riley R."/>
            <person name="Barry K."/>
            <person name="Blanchette R.A."/>
            <person name="Henrissat B."/>
            <person name="Martinez A.T."/>
            <person name="Otillar R."/>
            <person name="Spatafora J.W."/>
            <person name="Yadav J.S."/>
            <person name="Aerts A."/>
            <person name="Benoit I."/>
            <person name="Boyd A."/>
            <person name="Carlson A."/>
            <person name="Copeland A."/>
            <person name="Coutinho P.M."/>
            <person name="de Vries R.P."/>
            <person name="Ferreira P."/>
            <person name="Findley K."/>
            <person name="Foster B."/>
            <person name="Gaskell J."/>
            <person name="Glotzer D."/>
            <person name="Gorecki P."/>
            <person name="Heitman J."/>
            <person name="Hesse C."/>
            <person name="Hori C."/>
            <person name="Igarashi K."/>
            <person name="Jurgens J.A."/>
            <person name="Kallen N."/>
            <person name="Kersten P."/>
            <person name="Kohler A."/>
            <person name="Kuees U."/>
            <person name="Kumar T.K.A."/>
            <person name="Kuo A."/>
            <person name="LaButti K."/>
            <person name="Larrondo L.F."/>
            <person name="Lindquist E."/>
            <person name="Ling A."/>
            <person name="Lombard V."/>
            <person name="Lucas S."/>
            <person name="Lundell T."/>
            <person name="Martin R."/>
            <person name="McLaughlin D.J."/>
            <person name="Morgenstern I."/>
            <person name="Morin E."/>
            <person name="Murat C."/>
            <person name="Nagy L.G."/>
            <person name="Nolan M."/>
            <person name="Ohm R.A."/>
            <person name="Patyshakuliyeva A."/>
            <person name="Rokas A."/>
            <person name="Ruiz-Duenas F.J."/>
            <person name="Sabat G."/>
            <person name="Salamov A."/>
            <person name="Samejima M."/>
            <person name="Schmutz J."/>
            <person name="Slot J.C."/>
            <person name="St John F."/>
            <person name="Stenlid J."/>
            <person name="Sun H."/>
            <person name="Sun S."/>
            <person name="Syed K."/>
            <person name="Tsang A."/>
            <person name="Wiebenga A."/>
            <person name="Young D."/>
            <person name="Pisabarro A."/>
            <person name="Eastwood D.C."/>
            <person name="Martin F."/>
            <person name="Cullen D."/>
            <person name="Grigoriev I.V."/>
            <person name="Hibbett D.S."/>
        </authorList>
    </citation>
    <scope>NUCLEOTIDE SEQUENCE [LARGE SCALE GENOMIC DNA]</scope>
    <source>
        <strain evidence="3 4">LYAD-421 SS1</strain>
    </source>
</reference>
<dbReference type="OMA" id="RTETQRN"/>
<feature type="transmembrane region" description="Helical" evidence="1">
    <location>
        <begin position="211"/>
        <end position="235"/>
    </location>
</feature>
<feature type="transmembrane region" description="Helical" evidence="1">
    <location>
        <begin position="247"/>
        <end position="268"/>
    </location>
</feature>
<feature type="transmembrane region" description="Helical" evidence="1">
    <location>
        <begin position="137"/>
        <end position="158"/>
    </location>
</feature>
<dbReference type="AlphaFoldDB" id="R7SJ87"/>
<evidence type="ECO:0000256" key="1">
    <source>
        <dbReference type="SAM" id="Phobius"/>
    </source>
</evidence>
<feature type="transmembrane region" description="Helical" evidence="1">
    <location>
        <begin position="27"/>
        <end position="45"/>
    </location>
</feature>
<evidence type="ECO:0000313" key="3">
    <source>
        <dbReference type="EMBL" id="EJF55948.1"/>
    </source>
</evidence>
<dbReference type="OrthoDB" id="2747775at2759"/>
<feature type="transmembrane region" description="Helical" evidence="1">
    <location>
        <begin position="173"/>
        <end position="199"/>
    </location>
</feature>
<keyword evidence="1" id="KW-0472">Membrane</keyword>
<dbReference type="PANTHER" id="PTHR40465:SF1">
    <property type="entry name" value="DUF6534 DOMAIN-CONTAINING PROTEIN"/>
    <property type="match status" value="1"/>
</dbReference>
<dbReference type="RefSeq" id="XP_007371297.1">
    <property type="nucleotide sequence ID" value="XM_007371235.1"/>
</dbReference>
<sequence length="353" mass="38956">MSDPANASTVNDGANPLLALAGSLPRAFGADLIGTFLGLILYGLAAHQLYRYCRLFPTDALFIRTLVALVMTFETVHVILTMHFCYYLLVTNYFKPSALSSGVWSLSALPIVISAIVLSSQLFFARRAYLTGPKFRPFVVVATLLIMGEIAFSVVTTVKAQVDTNLEDLHEKWLISVTLGMPLAADILFTITLLVVLRLSRTETQRNESPFDLFTLYIVNTGVLHCICNVAALVTNLVTIHGTSTTFLAFNIVAARLYANSLLSAQVLNSRDKKRGNITFDGSVGLNFIDRATRRAAAETWNVPQSPERPPSMINIKMTTELETDQESQWDQQTLEGLNTADSNKKMRRVLSV</sequence>
<evidence type="ECO:0000259" key="2">
    <source>
        <dbReference type="Pfam" id="PF20152"/>
    </source>
</evidence>
<feature type="transmembrane region" description="Helical" evidence="1">
    <location>
        <begin position="101"/>
        <end position="125"/>
    </location>
</feature>
<evidence type="ECO:0000313" key="4">
    <source>
        <dbReference type="Proteomes" id="UP000053319"/>
    </source>
</evidence>
<feature type="transmembrane region" description="Helical" evidence="1">
    <location>
        <begin position="66"/>
        <end position="89"/>
    </location>
</feature>
<protein>
    <recommendedName>
        <fullName evidence="2">DUF6534 domain-containing protein</fullName>
    </recommendedName>
</protein>
<dbReference type="GeneID" id="18840152"/>
<organism evidence="3 4">
    <name type="scientific">Dichomitus squalens (strain LYAD-421)</name>
    <name type="common">Western red white-rot fungus</name>
    <dbReference type="NCBI Taxonomy" id="732165"/>
    <lineage>
        <taxon>Eukaryota</taxon>
        <taxon>Fungi</taxon>
        <taxon>Dikarya</taxon>
        <taxon>Basidiomycota</taxon>
        <taxon>Agaricomycotina</taxon>
        <taxon>Agaricomycetes</taxon>
        <taxon>Polyporales</taxon>
        <taxon>Polyporaceae</taxon>
        <taxon>Dichomitus</taxon>
    </lineage>
</organism>
<dbReference type="HOGENOM" id="CLU_046025_5_4_1"/>
<proteinExistence type="predicted"/>
<dbReference type="Pfam" id="PF20152">
    <property type="entry name" value="DUF6534"/>
    <property type="match status" value="1"/>
</dbReference>
<dbReference type="EMBL" id="JH719490">
    <property type="protein sequence ID" value="EJF55948.1"/>
    <property type="molecule type" value="Genomic_DNA"/>
</dbReference>
<keyword evidence="1" id="KW-1133">Transmembrane helix</keyword>
<name>R7SJ87_DICSQ</name>
<keyword evidence="1" id="KW-0812">Transmembrane</keyword>
<dbReference type="PANTHER" id="PTHR40465">
    <property type="entry name" value="CHROMOSOME 1, WHOLE GENOME SHOTGUN SEQUENCE"/>
    <property type="match status" value="1"/>
</dbReference>
<dbReference type="KEGG" id="dsq:DICSQDRAFT_175342"/>
<accession>R7SJ87</accession>